<reference evidence="1" key="1">
    <citation type="submission" date="2020-06" db="EMBL/GenBank/DDBJ databases">
        <title>Draft genome of Bugula neritina, a colonial animal packing powerful symbionts and potential medicines.</title>
        <authorList>
            <person name="Rayko M."/>
        </authorList>
    </citation>
    <scope>NUCLEOTIDE SEQUENCE [LARGE SCALE GENOMIC DNA]</scope>
    <source>
        <strain evidence="1">Kwan_BN1</strain>
    </source>
</reference>
<dbReference type="OrthoDB" id="8021850at2759"/>
<comment type="caution">
    <text evidence="1">The sequence shown here is derived from an EMBL/GenBank/DDBJ whole genome shotgun (WGS) entry which is preliminary data.</text>
</comment>
<evidence type="ECO:0000313" key="1">
    <source>
        <dbReference type="EMBL" id="KAF6021894.1"/>
    </source>
</evidence>
<dbReference type="AlphaFoldDB" id="A0A7J7J807"/>
<proteinExistence type="predicted"/>
<evidence type="ECO:0000313" key="2">
    <source>
        <dbReference type="Proteomes" id="UP000593567"/>
    </source>
</evidence>
<gene>
    <name evidence="1" type="ORF">EB796_019801</name>
</gene>
<dbReference type="EMBL" id="VXIV02002940">
    <property type="protein sequence ID" value="KAF6021894.1"/>
    <property type="molecule type" value="Genomic_DNA"/>
</dbReference>
<dbReference type="InterPro" id="IPR019172">
    <property type="entry name" value="Osteopetrosis-assoc_TM_1"/>
</dbReference>
<dbReference type="Proteomes" id="UP000593567">
    <property type="component" value="Unassembled WGS sequence"/>
</dbReference>
<accession>A0A7J7J807</accession>
<keyword evidence="2" id="KW-1185">Reference proteome</keyword>
<protein>
    <submittedName>
        <fullName evidence="1">OSTM1</fullName>
    </submittedName>
</protein>
<dbReference type="Pfam" id="PF09777">
    <property type="entry name" value="OSTMP1"/>
    <property type="match status" value="1"/>
</dbReference>
<name>A0A7J7J807_BUGNE</name>
<organism evidence="1 2">
    <name type="scientific">Bugula neritina</name>
    <name type="common">Brown bryozoan</name>
    <name type="synonym">Sertularia neritina</name>
    <dbReference type="NCBI Taxonomy" id="10212"/>
    <lineage>
        <taxon>Eukaryota</taxon>
        <taxon>Metazoa</taxon>
        <taxon>Spiralia</taxon>
        <taxon>Lophotrochozoa</taxon>
        <taxon>Bryozoa</taxon>
        <taxon>Gymnolaemata</taxon>
        <taxon>Cheilostomatida</taxon>
        <taxon>Flustrina</taxon>
        <taxon>Buguloidea</taxon>
        <taxon>Bugulidae</taxon>
        <taxon>Bugula</taxon>
    </lineage>
</organism>
<sequence length="83" mass="9776">MNCVKEYLIVNRAYSDLEQMTDHPMSQGREKTDNCKDWILNADMVMAIQQTKSFFKHLWSTSHCDSTYTYCILVTVRTLTVYL</sequence>